<dbReference type="VEuPathDB" id="FungiDB:Z518_08998"/>
<dbReference type="RefSeq" id="XP_013268409.1">
    <property type="nucleotide sequence ID" value="XM_013412955.1"/>
</dbReference>
<feature type="transmembrane region" description="Helical" evidence="2">
    <location>
        <begin position="45"/>
        <end position="64"/>
    </location>
</feature>
<gene>
    <name evidence="3" type="ORF">Z518_08998</name>
</gene>
<dbReference type="Proteomes" id="UP000053617">
    <property type="component" value="Unassembled WGS sequence"/>
</dbReference>
<dbReference type="GO" id="GO:0015104">
    <property type="term" value="F:antimonite transmembrane transporter activity"/>
    <property type="evidence" value="ECO:0007669"/>
    <property type="project" value="TreeGrafter"/>
</dbReference>
<dbReference type="InterPro" id="IPR004706">
    <property type="entry name" value="Arsenical-R_Acr3"/>
</dbReference>
<keyword evidence="4" id="KW-1185">Reference proteome</keyword>
<dbReference type="GO" id="GO:0015105">
    <property type="term" value="F:arsenite transmembrane transporter activity"/>
    <property type="evidence" value="ECO:0007669"/>
    <property type="project" value="TreeGrafter"/>
</dbReference>
<reference evidence="3 4" key="1">
    <citation type="submission" date="2015-01" db="EMBL/GenBank/DDBJ databases">
        <title>The Genome Sequence of Rhinocladiella mackenzie CBS 650.93.</title>
        <authorList>
            <consortium name="The Broad Institute Genomics Platform"/>
            <person name="Cuomo C."/>
            <person name="de Hoog S."/>
            <person name="Gorbushina A."/>
            <person name="Stielow B."/>
            <person name="Teixiera M."/>
            <person name="Abouelleil A."/>
            <person name="Chapman S.B."/>
            <person name="Priest M."/>
            <person name="Young S.K."/>
            <person name="Wortman J."/>
            <person name="Nusbaum C."/>
            <person name="Birren B."/>
        </authorList>
    </citation>
    <scope>NUCLEOTIDE SEQUENCE [LARGE SCALE GENOMIC DNA]</scope>
    <source>
        <strain evidence="3 4">CBS 650.93</strain>
    </source>
</reference>
<evidence type="ECO:0000256" key="1">
    <source>
        <dbReference type="ARBA" id="ARBA00022448"/>
    </source>
</evidence>
<protein>
    <submittedName>
        <fullName evidence="3">Uncharacterized protein</fullName>
    </submittedName>
</protein>
<accession>A0A0D2GSE4</accession>
<evidence type="ECO:0000256" key="2">
    <source>
        <dbReference type="SAM" id="Phobius"/>
    </source>
</evidence>
<dbReference type="PANTHER" id="PTHR43057">
    <property type="entry name" value="ARSENITE EFFLUX TRANSPORTER"/>
    <property type="match status" value="1"/>
</dbReference>
<dbReference type="OrthoDB" id="187348at2759"/>
<dbReference type="GO" id="GO:0005886">
    <property type="term" value="C:plasma membrane"/>
    <property type="evidence" value="ECO:0007669"/>
    <property type="project" value="TreeGrafter"/>
</dbReference>
<keyword evidence="2" id="KW-0472">Membrane</keyword>
<sequence length="172" mass="18708">MHEHVVSDYADGQAGEVVPADTEKRGDPAAEKKSGYAGRDWRERLLVPWIFLSTIVGIVLGNLVDSVGPASPQGSFVDVFVRWIIAPLLMLGLAWGLLPDKQRLQSGSIFVNLARCIAMRLLLVLVKSGLVLIWSRLGSIPWIPYICCGIAVLRYSVRRLAPRVGDTGASAS</sequence>
<dbReference type="GeneID" id="25297069"/>
<dbReference type="PANTHER" id="PTHR43057:SF1">
    <property type="entry name" value="ARSENICAL-RESISTANCE PROTEIN 3"/>
    <property type="match status" value="1"/>
</dbReference>
<feature type="transmembrane region" description="Helical" evidence="2">
    <location>
        <begin position="110"/>
        <end position="134"/>
    </location>
</feature>
<dbReference type="AlphaFoldDB" id="A0A0D2GSE4"/>
<name>A0A0D2GSE4_9EURO</name>
<keyword evidence="2" id="KW-0812">Transmembrane</keyword>
<dbReference type="STRING" id="1442369.A0A0D2GSE4"/>
<proteinExistence type="predicted"/>
<keyword evidence="2" id="KW-1133">Transmembrane helix</keyword>
<feature type="transmembrane region" description="Helical" evidence="2">
    <location>
        <begin position="140"/>
        <end position="157"/>
    </location>
</feature>
<feature type="transmembrane region" description="Helical" evidence="2">
    <location>
        <begin position="79"/>
        <end position="98"/>
    </location>
</feature>
<organism evidence="3 4">
    <name type="scientific">Rhinocladiella mackenziei CBS 650.93</name>
    <dbReference type="NCBI Taxonomy" id="1442369"/>
    <lineage>
        <taxon>Eukaryota</taxon>
        <taxon>Fungi</taxon>
        <taxon>Dikarya</taxon>
        <taxon>Ascomycota</taxon>
        <taxon>Pezizomycotina</taxon>
        <taxon>Eurotiomycetes</taxon>
        <taxon>Chaetothyriomycetidae</taxon>
        <taxon>Chaetothyriales</taxon>
        <taxon>Herpotrichiellaceae</taxon>
        <taxon>Rhinocladiella</taxon>
    </lineage>
</organism>
<evidence type="ECO:0000313" key="3">
    <source>
        <dbReference type="EMBL" id="KIX01273.1"/>
    </source>
</evidence>
<dbReference type="EMBL" id="KN847481">
    <property type="protein sequence ID" value="KIX01273.1"/>
    <property type="molecule type" value="Genomic_DNA"/>
</dbReference>
<keyword evidence="1" id="KW-0813">Transport</keyword>
<dbReference type="GO" id="GO:0015297">
    <property type="term" value="F:antiporter activity"/>
    <property type="evidence" value="ECO:0007669"/>
    <property type="project" value="InterPro"/>
</dbReference>
<evidence type="ECO:0000313" key="4">
    <source>
        <dbReference type="Proteomes" id="UP000053617"/>
    </source>
</evidence>
<dbReference type="HOGENOM" id="CLU_1556120_0_0_1"/>